<accession>A0ACA9SE39</accession>
<proteinExistence type="predicted"/>
<name>A0ACA9SE39_9GLOM</name>
<gene>
    <name evidence="1" type="ORF">RPERSI_LOCUS30106</name>
</gene>
<evidence type="ECO:0000313" key="2">
    <source>
        <dbReference type="Proteomes" id="UP000789920"/>
    </source>
</evidence>
<dbReference type="EMBL" id="CAJVQC010116124">
    <property type="protein sequence ID" value="CAG8836933.1"/>
    <property type="molecule type" value="Genomic_DNA"/>
</dbReference>
<feature type="non-terminal residue" evidence="1">
    <location>
        <position position="1"/>
    </location>
</feature>
<evidence type="ECO:0000313" key="1">
    <source>
        <dbReference type="EMBL" id="CAG8836933.1"/>
    </source>
</evidence>
<keyword evidence="2" id="KW-1185">Reference proteome</keyword>
<dbReference type="Proteomes" id="UP000789920">
    <property type="component" value="Unassembled WGS sequence"/>
</dbReference>
<reference evidence="1" key="1">
    <citation type="submission" date="2021-06" db="EMBL/GenBank/DDBJ databases">
        <authorList>
            <person name="Kallberg Y."/>
            <person name="Tangrot J."/>
            <person name="Rosling A."/>
        </authorList>
    </citation>
    <scope>NUCLEOTIDE SEQUENCE</scope>
    <source>
        <strain evidence="1">MA461A</strain>
    </source>
</reference>
<organism evidence="1 2">
    <name type="scientific">Racocetra persica</name>
    <dbReference type="NCBI Taxonomy" id="160502"/>
    <lineage>
        <taxon>Eukaryota</taxon>
        <taxon>Fungi</taxon>
        <taxon>Fungi incertae sedis</taxon>
        <taxon>Mucoromycota</taxon>
        <taxon>Glomeromycotina</taxon>
        <taxon>Glomeromycetes</taxon>
        <taxon>Diversisporales</taxon>
        <taxon>Gigasporaceae</taxon>
        <taxon>Racocetra</taxon>
    </lineage>
</organism>
<comment type="caution">
    <text evidence="1">The sequence shown here is derived from an EMBL/GenBank/DDBJ whole genome shotgun (WGS) entry which is preliminary data.</text>
</comment>
<protein>
    <submittedName>
        <fullName evidence="1">2484_t:CDS:1</fullName>
    </submittedName>
</protein>
<feature type="non-terminal residue" evidence="1">
    <location>
        <position position="59"/>
    </location>
</feature>
<sequence length="59" mass="6803">EADEDARRYKKKVKLQVFITLDNDLFSLIDAIEKFFVSYQRNKSANPTSNTSKASLLHP</sequence>